<evidence type="ECO:0000256" key="2">
    <source>
        <dbReference type="SAM" id="SignalP"/>
    </source>
</evidence>
<feature type="region of interest" description="Disordered" evidence="1">
    <location>
        <begin position="193"/>
        <end position="215"/>
    </location>
</feature>
<feature type="compositionally biased region" description="Gly residues" evidence="1">
    <location>
        <begin position="196"/>
        <end position="209"/>
    </location>
</feature>
<dbReference type="EMBL" id="JAGTXO010000007">
    <property type="protein sequence ID" value="KAG8466704.1"/>
    <property type="molecule type" value="Genomic_DNA"/>
</dbReference>
<proteinExistence type="predicted"/>
<dbReference type="Gene3D" id="3.40.50.11350">
    <property type="match status" value="1"/>
</dbReference>
<evidence type="ECO:0000313" key="3">
    <source>
        <dbReference type="EMBL" id="KAG8466704.1"/>
    </source>
</evidence>
<name>A0A8J6CBM2_DIALT</name>
<feature type="signal peptide" evidence="2">
    <location>
        <begin position="1"/>
        <end position="21"/>
    </location>
</feature>
<keyword evidence="2" id="KW-0732">Signal</keyword>
<evidence type="ECO:0000256" key="1">
    <source>
        <dbReference type="SAM" id="MobiDB-lite"/>
    </source>
</evidence>
<keyword evidence="4" id="KW-1185">Reference proteome</keyword>
<gene>
    <name evidence="3" type="ORF">KFE25_008083</name>
</gene>
<comment type="caution">
    <text evidence="3">The sequence shown here is derived from an EMBL/GenBank/DDBJ whole genome shotgun (WGS) entry which is preliminary data.</text>
</comment>
<sequence length="520" mass="57269">MPLSRRALASAVLALAHLGGADWSTGEPCSFDVHADVPIVRLWRCPPGLVGYDCEQRLDLLLSFLPDPQRWRREWSDVRARRCQQRALDATFDALVASHGPAFHHRETRTGRRIEHIFEITNRRRPCTVGKMLHQFTVANHAALTDLRAADARMLWQVRDDAGWHYTRNGTICTGLSAGWFCLWQPFFPPPTADAGGDGSSGGGSGDGGTFAARGDGVALEPPRKLWPPAAVGEDSAVQYVLMGMVMRALTRPTDALLAYLRPRLRAVCADGQPADMSAMPPRCPGRDGPAAAVQVRHGDSCEGPMAVVKGPRNMMIRGGKRLYRYCYAWSVYRAELLALRDAYGLQTVYIATDDPGVIAEAAADRSAGLDWMFVDWPREQLARPKPWVEFRANLDEHVPLSLAAELELLGHADVFVGSFGSQVGRSIYYRMLSRVRAGTMPPFVSVDGYGLCCDFREDCTEADIVARERPLRTCILRGGSTDFLYVCNAPPPAIAPEHCMRADTPLDVFGAGMRPRVHA</sequence>
<evidence type="ECO:0000313" key="4">
    <source>
        <dbReference type="Proteomes" id="UP000751190"/>
    </source>
</evidence>
<dbReference type="AlphaFoldDB" id="A0A8J6CBM2"/>
<feature type="chain" id="PRO_5035190392" evidence="2">
    <location>
        <begin position="22"/>
        <end position="520"/>
    </location>
</feature>
<protein>
    <submittedName>
        <fullName evidence="3">Uncharacterized protein</fullName>
    </submittedName>
</protein>
<reference evidence="3" key="1">
    <citation type="submission" date="2021-05" db="EMBL/GenBank/DDBJ databases">
        <title>The genome of the haptophyte Pavlova lutheri (Diacronema luteri, Pavlovales) - a model for lipid biosynthesis in eukaryotic algae.</title>
        <authorList>
            <person name="Hulatt C.J."/>
            <person name="Posewitz M.C."/>
        </authorList>
    </citation>
    <scope>NUCLEOTIDE SEQUENCE</scope>
    <source>
        <strain evidence="3">NIVA-4/92</strain>
    </source>
</reference>
<dbReference type="Proteomes" id="UP000751190">
    <property type="component" value="Unassembled WGS sequence"/>
</dbReference>
<dbReference type="OrthoDB" id="2014825at2759"/>
<organism evidence="3 4">
    <name type="scientific">Diacronema lutheri</name>
    <name type="common">Unicellular marine alga</name>
    <name type="synonym">Monochrysis lutheri</name>
    <dbReference type="NCBI Taxonomy" id="2081491"/>
    <lineage>
        <taxon>Eukaryota</taxon>
        <taxon>Haptista</taxon>
        <taxon>Haptophyta</taxon>
        <taxon>Pavlovophyceae</taxon>
        <taxon>Pavlovales</taxon>
        <taxon>Pavlovaceae</taxon>
        <taxon>Diacronema</taxon>
    </lineage>
</organism>
<accession>A0A8J6CBM2</accession>